<name>A0A7D9EPH7_PARCT</name>
<gene>
    <name evidence="1" type="ORF">PACLA_8A033285</name>
</gene>
<organism evidence="1 2">
    <name type="scientific">Paramuricea clavata</name>
    <name type="common">Red gorgonian</name>
    <name type="synonym">Violescent sea-whip</name>
    <dbReference type="NCBI Taxonomy" id="317549"/>
    <lineage>
        <taxon>Eukaryota</taxon>
        <taxon>Metazoa</taxon>
        <taxon>Cnidaria</taxon>
        <taxon>Anthozoa</taxon>
        <taxon>Octocorallia</taxon>
        <taxon>Malacalcyonacea</taxon>
        <taxon>Plexauridae</taxon>
        <taxon>Paramuricea</taxon>
    </lineage>
</organism>
<comment type="caution">
    <text evidence="1">The sequence shown here is derived from an EMBL/GenBank/DDBJ whole genome shotgun (WGS) entry which is preliminary data.</text>
</comment>
<evidence type="ECO:0000313" key="1">
    <source>
        <dbReference type="EMBL" id="CAB4013721.1"/>
    </source>
</evidence>
<reference evidence="1" key="1">
    <citation type="submission" date="2020-04" db="EMBL/GenBank/DDBJ databases">
        <authorList>
            <person name="Alioto T."/>
            <person name="Alioto T."/>
            <person name="Gomez Garrido J."/>
        </authorList>
    </citation>
    <scope>NUCLEOTIDE SEQUENCE</scope>
    <source>
        <strain evidence="1">A484AB</strain>
    </source>
</reference>
<dbReference type="AlphaFoldDB" id="A0A7D9EPH7"/>
<dbReference type="Proteomes" id="UP001152795">
    <property type="component" value="Unassembled WGS sequence"/>
</dbReference>
<dbReference type="PANTHER" id="PTHR47331">
    <property type="entry name" value="PHD-TYPE DOMAIN-CONTAINING PROTEIN"/>
    <property type="match status" value="1"/>
</dbReference>
<dbReference type="OrthoDB" id="5983986at2759"/>
<dbReference type="Pfam" id="PF05380">
    <property type="entry name" value="Peptidase_A17"/>
    <property type="match status" value="1"/>
</dbReference>
<protein>
    <submittedName>
        <fullName evidence="1">Uncharacterized protein</fullName>
    </submittedName>
</protein>
<keyword evidence="2" id="KW-1185">Reference proteome</keyword>
<accession>A0A7D9EPH7</accession>
<dbReference type="EMBL" id="CACRXK020007996">
    <property type="protein sequence ID" value="CAB4013721.1"/>
    <property type="molecule type" value="Genomic_DNA"/>
</dbReference>
<dbReference type="InterPro" id="IPR008042">
    <property type="entry name" value="Retrotrans_Pao"/>
</dbReference>
<evidence type="ECO:0000313" key="2">
    <source>
        <dbReference type="Proteomes" id="UP001152795"/>
    </source>
</evidence>
<sequence>MNRNYKNHSLPPADEVTYAKQQLRTAHGGYCSLLGLQWNKSSDTISVTISTDVTANPSRKSTERYICQKKIGWDVDIDSEVKKKLVRWERDLPNQVTTERSLVKFRENIDSIELHAFGDASNQGVSTAVYAIVHQPSGVSLGLVAAKSRLAKQGLITIPRLELVSAHMAANLVSNVEKALGGFPITVIQEWLDSTVTLQWINGGGEYKQFVANRI</sequence>
<proteinExistence type="predicted"/>